<accession>A0A2N9LNQ4</accession>
<dbReference type="EMBL" id="OKRB01000105">
    <property type="protein sequence ID" value="SPE24890.1"/>
    <property type="molecule type" value="Genomic_DNA"/>
</dbReference>
<reference evidence="2" key="1">
    <citation type="submission" date="2018-02" db="EMBL/GenBank/DDBJ databases">
        <authorList>
            <person name="Hausmann B."/>
        </authorList>
    </citation>
    <scope>NUCLEOTIDE SEQUENCE [LARGE SCALE GENOMIC DNA]</scope>
    <source>
        <strain evidence="2">Peat soil MAG SbA5</strain>
    </source>
</reference>
<gene>
    <name evidence="1" type="ORF">SBA5_470011</name>
</gene>
<protein>
    <submittedName>
        <fullName evidence="1">Uncharacterized protein</fullName>
    </submittedName>
</protein>
<dbReference type="Pfam" id="PF09844">
    <property type="entry name" value="DUF2071"/>
    <property type="match status" value="1"/>
</dbReference>
<sequence length="247" mass="28117">MLHLLRRHPISVAAFFRHSLVLTYALPPEILAPLMPEGLVLDTFRGYAFLAIALVETEHLRPSVLPAFLGRAFFLSGYRIFTRLGRGAQSKRGLKILCSDTDQEWMVRAGNLLTHYNYRLCRAALRDCGNEIHWTVRTEGSEADLEVVAHLAGAPGALPEGSSFATMAEARRFAGPLPYTFEYEEQTRSIIGILAERQTWDPQPVAVEVRRNTFLEREPFCRARPILANAFHVRDVPYRWQRGRRLT</sequence>
<name>A0A2N9LNQ4_9BACT</name>
<evidence type="ECO:0000313" key="2">
    <source>
        <dbReference type="Proteomes" id="UP000239735"/>
    </source>
</evidence>
<dbReference type="OrthoDB" id="150993at2"/>
<evidence type="ECO:0000313" key="1">
    <source>
        <dbReference type="EMBL" id="SPE24890.1"/>
    </source>
</evidence>
<organism evidence="1 2">
    <name type="scientific">Candidatus Sulfuritelmatomonas gaucii</name>
    <dbReference type="NCBI Taxonomy" id="2043161"/>
    <lineage>
        <taxon>Bacteria</taxon>
        <taxon>Pseudomonadati</taxon>
        <taxon>Acidobacteriota</taxon>
        <taxon>Terriglobia</taxon>
        <taxon>Terriglobales</taxon>
        <taxon>Acidobacteriaceae</taxon>
        <taxon>Candidatus Sulfuritelmatomonas</taxon>
    </lineage>
</organism>
<dbReference type="Proteomes" id="UP000239735">
    <property type="component" value="Unassembled WGS sequence"/>
</dbReference>
<dbReference type="InterPro" id="IPR018644">
    <property type="entry name" value="DUF2071"/>
</dbReference>
<proteinExistence type="predicted"/>
<dbReference type="AlphaFoldDB" id="A0A2N9LNQ4"/>